<evidence type="ECO:0000313" key="3">
    <source>
        <dbReference type="EMBL" id="VFK33629.1"/>
    </source>
</evidence>
<dbReference type="Gene3D" id="3.40.50.300">
    <property type="entry name" value="P-loop containing nucleotide triphosphate hydrolases"/>
    <property type="match status" value="1"/>
</dbReference>
<dbReference type="InterPro" id="IPR011009">
    <property type="entry name" value="Kinase-like_dom_sf"/>
</dbReference>
<evidence type="ECO:0000259" key="1">
    <source>
        <dbReference type="PROSITE" id="PS50011"/>
    </source>
</evidence>
<evidence type="ECO:0000313" key="2">
    <source>
        <dbReference type="EMBL" id="VFK29510.1"/>
    </source>
</evidence>
<dbReference type="EMBL" id="CAADFO010000050">
    <property type="protein sequence ID" value="VFK29510.1"/>
    <property type="molecule type" value="Genomic_DNA"/>
</dbReference>
<sequence>MFPIRGGAIGTGPDQFYVERDADKRVFGFLSQGRHCYLFAPKQSGKSSLAFHLQQRFREQGTCCIYLDLSTAFNIEDEQDEKQKASDICRQFLEELESEFSEVEECREGETDVLWPEEAVADPANLLIRLITKQLAPPGARRYVLFLDESDTIDALPPKPREGLVSTLVELMATPGERYPVTLCLLGSLPPASLRDWNDRLPKLLECKQINDFTREQIQVFLPAIEPVFTKCAPDDVLDACFEQTEGHPYLTQLLLHQAITIGDKDRKRLSRDLKKFVDANLISKPHFTLDSTEQRIQLPEFRDGLFLYKDLLEADIPGNEQDPQQIALYLSGLAAFRGFGEDQQLCPRNPIFSDYFDEDWLENIHKKTSAPPPVPNAHQAEPAIIALVDHTFCQGLDGKPAPYERKDNGRVLLEGNFYEFRLANPRTKRPFTLQLFREIRKTGGELWRNVARALVRVSGYRHASLPVIEDGGYRTSGNGADEKQEEFAYIIIQEGHVTLAESSDVIAAFREDKRHRALVQFSRLADALLKLHENRLIHRNLHPGAIDVVEIPEPKEGKADWNLKLTHFEMSDLVENRIRELDSRRKSLDAELGDEQLSFEKIQQLCAARSKEDLACLSPERLALLFRSRGVETLESLYSDVFSLGMVVYSWFIDDLPQEQLRKVFPGDNKKEYDRSAHKELVRSMSAAIKDVPAGEMPKKLKTLLTEMLDFDSPRNRPTIFQVVSEIARSLDDWSTEAEADRFIVAQGKRAFGQERAFGRPLPLLAAGEQTGAGTSRHSSQCCPYRRCLSGPGGRYRHRLHGALQ</sequence>
<dbReference type="Gene3D" id="1.10.510.10">
    <property type="entry name" value="Transferase(Phosphotransferase) domain 1"/>
    <property type="match status" value="1"/>
</dbReference>
<dbReference type="AlphaFoldDB" id="A0A450XJK7"/>
<dbReference type="GO" id="GO:0005524">
    <property type="term" value="F:ATP binding"/>
    <property type="evidence" value="ECO:0007669"/>
    <property type="project" value="InterPro"/>
</dbReference>
<dbReference type="InterPro" id="IPR000719">
    <property type="entry name" value="Prot_kinase_dom"/>
</dbReference>
<dbReference type="SUPFAM" id="SSF56112">
    <property type="entry name" value="Protein kinase-like (PK-like)"/>
    <property type="match status" value="1"/>
</dbReference>
<dbReference type="InterPro" id="IPR027417">
    <property type="entry name" value="P-loop_NTPase"/>
</dbReference>
<proteinExistence type="predicted"/>
<protein>
    <recommendedName>
        <fullName evidence="1">Protein kinase domain-containing protein</fullName>
    </recommendedName>
</protein>
<dbReference type="PROSITE" id="PS50011">
    <property type="entry name" value="PROTEIN_KINASE_DOM"/>
    <property type="match status" value="1"/>
</dbReference>
<reference evidence="2" key="1">
    <citation type="submission" date="2019-02" db="EMBL/GenBank/DDBJ databases">
        <authorList>
            <person name="Gruber-Vodicka R. H."/>
            <person name="Seah K. B. B."/>
        </authorList>
    </citation>
    <scope>NUCLEOTIDE SEQUENCE</scope>
    <source>
        <strain evidence="2">BECK_BZ197</strain>
        <strain evidence="4">BECK_BZ198</strain>
        <strain evidence="3">BECK_BZ199</strain>
    </source>
</reference>
<accession>A0A450XJK7</accession>
<name>A0A450XJK7_9GAMM</name>
<evidence type="ECO:0000313" key="4">
    <source>
        <dbReference type="EMBL" id="VFK76336.1"/>
    </source>
</evidence>
<dbReference type="EMBL" id="CAADGH010000052">
    <property type="protein sequence ID" value="VFK76336.1"/>
    <property type="molecule type" value="Genomic_DNA"/>
</dbReference>
<dbReference type="SUPFAM" id="SSF52540">
    <property type="entry name" value="P-loop containing nucleoside triphosphate hydrolases"/>
    <property type="match status" value="1"/>
</dbReference>
<gene>
    <name evidence="2" type="ORF">BECKMB1821G_GA0114241_10506</name>
    <name evidence="4" type="ORF">BECKMB1821H_GA0114242_10525</name>
    <name evidence="3" type="ORF">BECKMB1821I_GA0114274_10505</name>
</gene>
<dbReference type="EMBL" id="CAADFQ010000050">
    <property type="protein sequence ID" value="VFK33629.1"/>
    <property type="molecule type" value="Genomic_DNA"/>
</dbReference>
<feature type="domain" description="Protein kinase" evidence="1">
    <location>
        <begin position="407"/>
        <end position="736"/>
    </location>
</feature>
<organism evidence="2">
    <name type="scientific">Candidatus Kentrum sp. MB</name>
    <dbReference type="NCBI Taxonomy" id="2138164"/>
    <lineage>
        <taxon>Bacteria</taxon>
        <taxon>Pseudomonadati</taxon>
        <taxon>Pseudomonadota</taxon>
        <taxon>Gammaproteobacteria</taxon>
        <taxon>Candidatus Kentrum</taxon>
    </lineage>
</organism>
<dbReference type="GO" id="GO:0004672">
    <property type="term" value="F:protein kinase activity"/>
    <property type="evidence" value="ECO:0007669"/>
    <property type="project" value="InterPro"/>
</dbReference>